<dbReference type="Proteomes" id="UP000008068">
    <property type="component" value="Unassembled WGS sequence"/>
</dbReference>
<proteinExistence type="predicted"/>
<dbReference type="InParanoid" id="G0NNS6"/>
<evidence type="ECO:0000313" key="1">
    <source>
        <dbReference type="EMBL" id="EGT34936.1"/>
    </source>
</evidence>
<accession>G0NNS6</accession>
<dbReference type="HOGENOM" id="CLU_2656640_0_0_1"/>
<organism evidence="2">
    <name type="scientific">Caenorhabditis brenneri</name>
    <name type="common">Nematode worm</name>
    <dbReference type="NCBI Taxonomy" id="135651"/>
    <lineage>
        <taxon>Eukaryota</taxon>
        <taxon>Metazoa</taxon>
        <taxon>Ecdysozoa</taxon>
        <taxon>Nematoda</taxon>
        <taxon>Chromadorea</taxon>
        <taxon>Rhabditida</taxon>
        <taxon>Rhabditina</taxon>
        <taxon>Rhabditomorpha</taxon>
        <taxon>Rhabditoidea</taxon>
        <taxon>Rhabditidae</taxon>
        <taxon>Peloderinae</taxon>
        <taxon>Caenorhabditis</taxon>
    </lineage>
</organism>
<keyword evidence="2" id="KW-1185">Reference proteome</keyword>
<evidence type="ECO:0000313" key="2">
    <source>
        <dbReference type="Proteomes" id="UP000008068"/>
    </source>
</evidence>
<name>G0NNS6_CAEBE</name>
<gene>
    <name evidence="1" type="ORF">CAEBREN_11624</name>
</gene>
<protein>
    <submittedName>
        <fullName evidence="1">Uncharacterized protein</fullName>
    </submittedName>
</protein>
<sequence length="76" mass="8981">MVEPYKQEVILKKIDDVMRTYERIGDSDIPIRELVSSIGISISNIVRHSTVNPQKNVQYQRLYEFLLSWQKEIILC</sequence>
<dbReference type="AlphaFoldDB" id="G0NNS6"/>
<reference evidence="2" key="1">
    <citation type="submission" date="2011-07" db="EMBL/GenBank/DDBJ databases">
        <authorList>
            <consortium name="Caenorhabditis brenneri Sequencing and Analysis Consortium"/>
            <person name="Wilson R.K."/>
        </authorList>
    </citation>
    <scope>NUCLEOTIDE SEQUENCE [LARGE SCALE GENOMIC DNA]</scope>
    <source>
        <strain evidence="2">PB2801</strain>
    </source>
</reference>
<dbReference type="EMBL" id="GL379916">
    <property type="protein sequence ID" value="EGT34936.1"/>
    <property type="molecule type" value="Genomic_DNA"/>
</dbReference>